<feature type="signal peptide" evidence="2">
    <location>
        <begin position="1"/>
        <end position="29"/>
    </location>
</feature>
<dbReference type="EMBL" id="CP046172">
    <property type="protein sequence ID" value="QIS08011.1"/>
    <property type="molecule type" value="Genomic_DNA"/>
</dbReference>
<feature type="region of interest" description="Disordered" evidence="1">
    <location>
        <begin position="70"/>
        <end position="89"/>
    </location>
</feature>
<keyword evidence="4" id="KW-1185">Reference proteome</keyword>
<accession>A0A6G9Y4A0</accession>
<organism evidence="3 4">
    <name type="scientific">Nocardia arthritidis</name>
    <dbReference type="NCBI Taxonomy" id="228602"/>
    <lineage>
        <taxon>Bacteria</taxon>
        <taxon>Bacillati</taxon>
        <taxon>Actinomycetota</taxon>
        <taxon>Actinomycetes</taxon>
        <taxon>Mycobacteriales</taxon>
        <taxon>Nocardiaceae</taxon>
        <taxon>Nocardia</taxon>
    </lineage>
</organism>
<proteinExistence type="predicted"/>
<dbReference type="InterPro" id="IPR006311">
    <property type="entry name" value="TAT_signal"/>
</dbReference>
<sequence length="89" mass="9458">MSSKTSLRRRAVRFAIAGALAAVPLAAVAATASAEAPATDQSVPVVQVSQDAPQQAGDINNWWHHRRHHRHDHQWQIPGLPLPGTGSAG</sequence>
<reference evidence="3 4" key="1">
    <citation type="journal article" date="2019" name="ACS Chem. Biol.">
        <title>Identification and Mobilization of a Cryptic Antibiotic Biosynthesis Gene Locus from a Human-Pathogenic Nocardia Isolate.</title>
        <authorList>
            <person name="Herisse M."/>
            <person name="Ishida K."/>
            <person name="Porter J.L."/>
            <person name="Howden B."/>
            <person name="Hertweck C."/>
            <person name="Stinear T.P."/>
            <person name="Pidot S.J."/>
        </authorList>
    </citation>
    <scope>NUCLEOTIDE SEQUENCE [LARGE SCALE GENOMIC DNA]</scope>
    <source>
        <strain evidence="3 4">AUSMDU00012717</strain>
    </source>
</reference>
<keyword evidence="2" id="KW-0732">Signal</keyword>
<protein>
    <submittedName>
        <fullName evidence="3">Uncharacterized protein</fullName>
    </submittedName>
</protein>
<dbReference type="Proteomes" id="UP000503540">
    <property type="component" value="Chromosome"/>
</dbReference>
<gene>
    <name evidence="3" type="ORF">F5544_00390</name>
</gene>
<evidence type="ECO:0000256" key="2">
    <source>
        <dbReference type="SAM" id="SignalP"/>
    </source>
</evidence>
<evidence type="ECO:0000313" key="4">
    <source>
        <dbReference type="Proteomes" id="UP000503540"/>
    </source>
</evidence>
<name>A0A6G9Y4A0_9NOCA</name>
<dbReference type="PROSITE" id="PS51318">
    <property type="entry name" value="TAT"/>
    <property type="match status" value="1"/>
</dbReference>
<evidence type="ECO:0000256" key="1">
    <source>
        <dbReference type="SAM" id="MobiDB-lite"/>
    </source>
</evidence>
<feature type="chain" id="PRO_5026213236" evidence="2">
    <location>
        <begin position="30"/>
        <end position="89"/>
    </location>
</feature>
<dbReference type="KEGG" id="nah:F5544_00390"/>
<evidence type="ECO:0000313" key="3">
    <source>
        <dbReference type="EMBL" id="QIS08011.1"/>
    </source>
</evidence>
<dbReference type="RefSeq" id="WP_167471328.1">
    <property type="nucleotide sequence ID" value="NZ_CP046172.1"/>
</dbReference>
<dbReference type="AlphaFoldDB" id="A0A6G9Y4A0"/>